<dbReference type="PANTHER" id="PTHR34219">
    <property type="entry name" value="IRON-REGULATED INNER MEMBRANE PROTEIN-RELATED"/>
    <property type="match status" value="1"/>
</dbReference>
<organism evidence="2 3">
    <name type="scientific">Acinetobacter bohemicus</name>
    <dbReference type="NCBI Taxonomy" id="1435036"/>
    <lineage>
        <taxon>Bacteria</taxon>
        <taxon>Pseudomonadati</taxon>
        <taxon>Pseudomonadota</taxon>
        <taxon>Gammaproteobacteria</taxon>
        <taxon>Moraxellales</taxon>
        <taxon>Moraxellaceae</taxon>
        <taxon>Acinetobacter</taxon>
    </lineage>
</organism>
<dbReference type="Pfam" id="PF03929">
    <property type="entry name" value="PepSY_TM"/>
    <property type="match status" value="1"/>
</dbReference>
<feature type="transmembrane region" description="Helical" evidence="1">
    <location>
        <begin position="12"/>
        <end position="39"/>
    </location>
</feature>
<gene>
    <name evidence="2" type="ORF">SAMN05444586_10012</name>
</gene>
<proteinExistence type="predicted"/>
<dbReference type="EMBL" id="FOZU01000001">
    <property type="protein sequence ID" value="SFS29820.1"/>
    <property type="molecule type" value="Genomic_DNA"/>
</dbReference>
<protein>
    <submittedName>
        <fullName evidence="2">Uncharacterized iron-regulated membrane protein</fullName>
    </submittedName>
</protein>
<feature type="transmembrane region" description="Helical" evidence="1">
    <location>
        <begin position="361"/>
        <end position="382"/>
    </location>
</feature>
<feature type="transmembrane region" description="Helical" evidence="1">
    <location>
        <begin position="154"/>
        <end position="175"/>
    </location>
</feature>
<dbReference type="Proteomes" id="UP000182827">
    <property type="component" value="Unassembled WGS sequence"/>
</dbReference>
<keyword evidence="1" id="KW-1133">Transmembrane helix</keyword>
<feature type="transmembrane region" description="Helical" evidence="1">
    <location>
        <begin position="196"/>
        <end position="216"/>
    </location>
</feature>
<dbReference type="AlphaFoldDB" id="A0A1I6NPL8"/>
<sequence length="452" mass="51354">MNLNFNLWQAFFRLVHVYAGIFIAPFIFIAALTGLFYAATPQIEQLIYSEVLYVDHQNHSKIQLLSQQIETAKQSLSSTAQITEVRPSAAPNQTTRVIFSDPKLKQDNEAVFVDPYTLEIKGQLAVYGTSGLLPFRTTLDHLHRDLLLGNWGRFYSELAASWLAILILTGLYQWIKRRKILENKKTIHNKLIQKHSTIGLFLFPLLLFIAITGLTWSEWAGENIRMLRQSLSWQTPTLVTSLKAESLPAVMMHHGDHVMTPHNPTAHISSGDFDTALAIAQQHGIDASQIQIKPPSDANQAWTVSEIQRHWPTQADSIAIDVQKHQVLDQLYFQDYPLIAKLTRWGVDAHIGLLFGWMNQLILIIYALALCSMIIYAYLAWYKRTNLKQTTMQLTEQSIMIWTQAAIKQKVALFFVLSIMAVLLPLFGINMLVTLVVIIIKHVTAQKMIKNG</sequence>
<dbReference type="RefSeq" id="WP_074942890.1">
    <property type="nucleotide sequence ID" value="NZ_FOZU01000001.1"/>
</dbReference>
<keyword evidence="1" id="KW-0472">Membrane</keyword>
<evidence type="ECO:0000313" key="3">
    <source>
        <dbReference type="Proteomes" id="UP000182827"/>
    </source>
</evidence>
<dbReference type="PANTHER" id="PTHR34219:SF1">
    <property type="entry name" value="PEPSY DOMAIN-CONTAINING PROTEIN"/>
    <property type="match status" value="1"/>
</dbReference>
<name>A0A1I6NPL8_9GAMM</name>
<dbReference type="InterPro" id="IPR005625">
    <property type="entry name" value="PepSY-ass_TM"/>
</dbReference>
<evidence type="ECO:0000256" key="1">
    <source>
        <dbReference type="SAM" id="Phobius"/>
    </source>
</evidence>
<feature type="transmembrane region" description="Helical" evidence="1">
    <location>
        <begin position="411"/>
        <end position="440"/>
    </location>
</feature>
<keyword evidence="3" id="KW-1185">Reference proteome</keyword>
<reference evidence="3" key="1">
    <citation type="submission" date="2016-10" db="EMBL/GenBank/DDBJ databases">
        <authorList>
            <person name="Varghese N."/>
            <person name="Submissions S."/>
        </authorList>
    </citation>
    <scope>NUCLEOTIDE SEQUENCE [LARGE SCALE GENOMIC DNA]</scope>
    <source>
        <strain evidence="3">ANC 5076</strain>
    </source>
</reference>
<keyword evidence="1" id="KW-0812">Transmembrane</keyword>
<evidence type="ECO:0000313" key="2">
    <source>
        <dbReference type="EMBL" id="SFS29820.1"/>
    </source>
</evidence>
<accession>A0A1I6NPL8</accession>